<dbReference type="AlphaFoldDB" id="A0A7C2BD21"/>
<dbReference type="SUPFAM" id="SSF81301">
    <property type="entry name" value="Nucleotidyltransferase"/>
    <property type="match status" value="1"/>
</dbReference>
<dbReference type="Gene3D" id="3.30.460.10">
    <property type="entry name" value="Beta Polymerase, domain 2"/>
    <property type="match status" value="1"/>
</dbReference>
<dbReference type="InterPro" id="IPR002934">
    <property type="entry name" value="Polymerase_NTP_transf_dom"/>
</dbReference>
<name>A0A7C2BD21_9PSED</name>
<dbReference type="EMBL" id="DSIN01000032">
    <property type="protein sequence ID" value="HEF27934.1"/>
    <property type="molecule type" value="Genomic_DNA"/>
</dbReference>
<evidence type="ECO:0000313" key="2">
    <source>
        <dbReference type="EMBL" id="HEF27934.1"/>
    </source>
</evidence>
<dbReference type="GO" id="GO:0016779">
    <property type="term" value="F:nucleotidyltransferase activity"/>
    <property type="evidence" value="ECO:0007669"/>
    <property type="project" value="InterPro"/>
</dbReference>
<accession>A0A7C2BD21</accession>
<reference evidence="2" key="1">
    <citation type="journal article" date="2020" name="mSystems">
        <title>Genome- and Community-Level Interaction Insights into Carbon Utilization and Element Cycling Functions of Hydrothermarchaeota in Hydrothermal Sediment.</title>
        <authorList>
            <person name="Zhou Z."/>
            <person name="Liu Y."/>
            <person name="Xu W."/>
            <person name="Pan J."/>
            <person name="Luo Z.H."/>
            <person name="Li M."/>
        </authorList>
    </citation>
    <scope>NUCLEOTIDE SEQUENCE [LARGE SCALE GENOMIC DNA]</scope>
    <source>
        <strain evidence="2">SpSt-200</strain>
    </source>
</reference>
<dbReference type="CDD" id="cd05403">
    <property type="entry name" value="NT_KNTase_like"/>
    <property type="match status" value="1"/>
</dbReference>
<evidence type="ECO:0000259" key="1">
    <source>
        <dbReference type="Pfam" id="PF01909"/>
    </source>
</evidence>
<proteinExistence type="predicted"/>
<feature type="domain" description="Polymerase nucleotidyl transferase" evidence="1">
    <location>
        <begin position="46"/>
        <end position="93"/>
    </location>
</feature>
<comment type="caution">
    <text evidence="2">The sequence shown here is derived from an EMBL/GenBank/DDBJ whole genome shotgun (WGS) entry which is preliminary data.</text>
</comment>
<protein>
    <recommendedName>
        <fullName evidence="1">Polymerase nucleotidyl transferase domain-containing protein</fullName>
    </recommendedName>
</protein>
<dbReference type="Pfam" id="PF01909">
    <property type="entry name" value="NTP_transf_2"/>
    <property type="match status" value="1"/>
</dbReference>
<sequence length="335" mass="37888">MELSMSIERFSEFKSIDAAYKHSADVIGALRKDLESALSGSGFKDRLTIVTTGSFGRGEASAESDLDLFIFFDSDKSEDSLYEEKQSIQGVVDKYIKKSAGDTGTFGSEAVVNFSEMLQNLGGDKDSNILLTRRMLFLLEGTWLYGEERFKSYRTDLLNKYIKAGDPEKQISRFLLNDIIRYYRTIATDFEFKVSENSKSWGLRNVKLRFSRKLLYFGGVISVAETAFVAQASKNQLIADILDKTVLERVQDLGAKNAHTPEILNIYQDFLATIGCPKNREALEAVTKGNRTDSELFLQMREKSKEFSKFLDNWLKSQYPDGESGPHPIHNALIF</sequence>
<gene>
    <name evidence="2" type="ORF">ENP23_19465</name>
</gene>
<dbReference type="InterPro" id="IPR043519">
    <property type="entry name" value="NT_sf"/>
</dbReference>
<organism evidence="2">
    <name type="scientific">Pseudomonas graminis</name>
    <dbReference type="NCBI Taxonomy" id="158627"/>
    <lineage>
        <taxon>Bacteria</taxon>
        <taxon>Pseudomonadati</taxon>
        <taxon>Pseudomonadota</taxon>
        <taxon>Gammaproteobacteria</taxon>
        <taxon>Pseudomonadales</taxon>
        <taxon>Pseudomonadaceae</taxon>
        <taxon>Pseudomonas</taxon>
    </lineage>
</organism>